<protein>
    <submittedName>
        <fullName evidence="1">Uncharacterized protein</fullName>
    </submittedName>
</protein>
<name>A0AAV4WB05_CAEEX</name>
<reference evidence="1 2" key="1">
    <citation type="submission" date="2021-06" db="EMBL/GenBank/DDBJ databases">
        <title>Caerostris extrusa draft genome.</title>
        <authorList>
            <person name="Kono N."/>
            <person name="Arakawa K."/>
        </authorList>
    </citation>
    <scope>NUCLEOTIDE SEQUENCE [LARGE SCALE GENOMIC DNA]</scope>
</reference>
<dbReference type="AlphaFoldDB" id="A0AAV4WB05"/>
<dbReference type="Proteomes" id="UP001054945">
    <property type="component" value="Unassembled WGS sequence"/>
</dbReference>
<gene>
    <name evidence="1" type="ORF">CEXT_570241</name>
</gene>
<sequence>MMQRGQLPVKLILQHNKAFFPTCIKEPSVKKLQLLKYRLRTELRTRIHVIKKLSYLLFPNLSHGQESQYESTHLLQPSEDDSAIMNPNPQFPEAWNPNHPVHAASPVAEPCFLPGFQETFGQGNVLINQMAAHSNASSEMQCSGMYHMDEMPSHFISDFDESDNASTNRLLHHNETSIVMPILAVQNEQHNPIPPTDAIDLITSKKRPKKFFTERSP</sequence>
<proteinExistence type="predicted"/>
<dbReference type="EMBL" id="BPLR01015759">
    <property type="protein sequence ID" value="GIY78465.1"/>
    <property type="molecule type" value="Genomic_DNA"/>
</dbReference>
<organism evidence="1 2">
    <name type="scientific">Caerostris extrusa</name>
    <name type="common">Bark spider</name>
    <name type="synonym">Caerostris bankana</name>
    <dbReference type="NCBI Taxonomy" id="172846"/>
    <lineage>
        <taxon>Eukaryota</taxon>
        <taxon>Metazoa</taxon>
        <taxon>Ecdysozoa</taxon>
        <taxon>Arthropoda</taxon>
        <taxon>Chelicerata</taxon>
        <taxon>Arachnida</taxon>
        <taxon>Araneae</taxon>
        <taxon>Araneomorphae</taxon>
        <taxon>Entelegynae</taxon>
        <taxon>Araneoidea</taxon>
        <taxon>Araneidae</taxon>
        <taxon>Caerostris</taxon>
    </lineage>
</organism>
<evidence type="ECO:0000313" key="2">
    <source>
        <dbReference type="Proteomes" id="UP001054945"/>
    </source>
</evidence>
<evidence type="ECO:0000313" key="1">
    <source>
        <dbReference type="EMBL" id="GIY78465.1"/>
    </source>
</evidence>
<keyword evidence="2" id="KW-1185">Reference proteome</keyword>
<accession>A0AAV4WB05</accession>
<comment type="caution">
    <text evidence="1">The sequence shown here is derived from an EMBL/GenBank/DDBJ whole genome shotgun (WGS) entry which is preliminary data.</text>
</comment>